<accession>A0A0F9JU56</accession>
<name>A0A0F9JU56_9ZZZZ</name>
<sequence length="83" mass="9887">MTKLEERIEYVKWNLKETKYNILSHIHCKKCAKMIYGKLEGENETDVERKNPFFKYQTCLECGKKLALDLLGKNKMETEIKEV</sequence>
<dbReference type="AlphaFoldDB" id="A0A0F9JU56"/>
<gene>
    <name evidence="1" type="ORF">LCGC14_1716300</name>
</gene>
<proteinExistence type="predicted"/>
<dbReference type="EMBL" id="LAZR01015379">
    <property type="protein sequence ID" value="KKM13433.1"/>
    <property type="molecule type" value="Genomic_DNA"/>
</dbReference>
<organism evidence="1">
    <name type="scientific">marine sediment metagenome</name>
    <dbReference type="NCBI Taxonomy" id="412755"/>
    <lineage>
        <taxon>unclassified sequences</taxon>
        <taxon>metagenomes</taxon>
        <taxon>ecological metagenomes</taxon>
    </lineage>
</organism>
<reference evidence="1" key="1">
    <citation type="journal article" date="2015" name="Nature">
        <title>Complex archaea that bridge the gap between prokaryotes and eukaryotes.</title>
        <authorList>
            <person name="Spang A."/>
            <person name="Saw J.H."/>
            <person name="Jorgensen S.L."/>
            <person name="Zaremba-Niedzwiedzka K."/>
            <person name="Martijn J."/>
            <person name="Lind A.E."/>
            <person name="van Eijk R."/>
            <person name="Schleper C."/>
            <person name="Guy L."/>
            <person name="Ettema T.J."/>
        </authorList>
    </citation>
    <scope>NUCLEOTIDE SEQUENCE</scope>
</reference>
<protein>
    <submittedName>
        <fullName evidence="1">Uncharacterized protein</fullName>
    </submittedName>
</protein>
<comment type="caution">
    <text evidence="1">The sequence shown here is derived from an EMBL/GenBank/DDBJ whole genome shotgun (WGS) entry which is preliminary data.</text>
</comment>
<evidence type="ECO:0000313" key="1">
    <source>
        <dbReference type="EMBL" id="KKM13433.1"/>
    </source>
</evidence>